<evidence type="ECO:0000313" key="1">
    <source>
        <dbReference type="EMBL" id="OGG46214.1"/>
    </source>
</evidence>
<dbReference type="Proteomes" id="UP000178606">
    <property type="component" value="Unassembled WGS sequence"/>
</dbReference>
<proteinExistence type="predicted"/>
<protein>
    <submittedName>
        <fullName evidence="1">Uncharacterized protein</fullName>
    </submittedName>
</protein>
<reference evidence="1 2" key="1">
    <citation type="journal article" date="2016" name="Nat. Commun.">
        <title>Thousands of microbial genomes shed light on interconnected biogeochemical processes in an aquifer system.</title>
        <authorList>
            <person name="Anantharaman K."/>
            <person name="Brown C.T."/>
            <person name="Hug L.A."/>
            <person name="Sharon I."/>
            <person name="Castelle C.J."/>
            <person name="Probst A.J."/>
            <person name="Thomas B.C."/>
            <person name="Singh A."/>
            <person name="Wilkins M.J."/>
            <person name="Karaoz U."/>
            <person name="Brodie E.L."/>
            <person name="Williams K.H."/>
            <person name="Hubbard S.S."/>
            <person name="Banfield J.F."/>
        </authorList>
    </citation>
    <scope>NUCLEOTIDE SEQUENCE [LARGE SCALE GENOMIC DNA]</scope>
    <source>
        <strain evidence="2">RIFCSPLOWO2_12_FULL_64_10</strain>
    </source>
</reference>
<name>A0A1F6CAJ1_HANXR</name>
<organism evidence="1 2">
    <name type="scientific">Handelsmanbacteria sp. (strain RIFCSPLOWO2_12_FULL_64_10)</name>
    <dbReference type="NCBI Taxonomy" id="1817868"/>
    <lineage>
        <taxon>Bacteria</taxon>
        <taxon>Candidatus Handelsmaniibacteriota</taxon>
    </lineage>
</organism>
<comment type="caution">
    <text evidence="1">The sequence shown here is derived from an EMBL/GenBank/DDBJ whole genome shotgun (WGS) entry which is preliminary data.</text>
</comment>
<dbReference type="EMBL" id="MFKF01000334">
    <property type="protein sequence ID" value="OGG46214.1"/>
    <property type="molecule type" value="Genomic_DNA"/>
</dbReference>
<dbReference type="AlphaFoldDB" id="A0A1F6CAJ1"/>
<accession>A0A1F6CAJ1</accession>
<gene>
    <name evidence="1" type="ORF">A3F84_15155</name>
</gene>
<sequence length="741" mass="83875">MLKMNDNDAVFTWPEDPQVEVRVDVKQGVIDAPVRVRCGGATFGFGGFWLNLGGHGPEGWRVEGVERAEKDGEVVLRHRLSHAGLSQPVGVTVAVRADETPGTVRFRVETAEAGLHLDGVGVRDPFGDGVKARRVFLGKQFVIDAPIEPFDTSWSRTNFSSSLTRFWAVQMENGVTEAQAIDVPQQSFVFDGDAGRYDLRTYCSSPITYTLIFAAEAQEALARLRKAGWGERSSGSFGGAPLHRKTVHKIAGRPAVMTWHPAPDYLRGLVEEFRRRGVRDVFWFAYSPTEGAAEYLEREVGALYTPYDCYVCYFDAVSDGGKRACKQWRPEDCEYRQDGSLRRGYHQCTHLLPERYVEYATMREMMIYCMGDRDEIVMPTASSHISNLKQLKELCHPKAIYMDVHSSTRPQHYFDHQGRHHSVREFIEHTTRLFDFARDYLGDAVIFSESGGEWLVGPMDGGCFHDELHSNLDKCQIRARDWEVYPLLEQVHREHHLSIGFDRKEVEAGWQAPGSEYRRFVSHWVLTGRPALLTCYFGSDLTKLDDRTFDYYLTSGLSRALGLSPIERVDFLEGDIHRQVVRYGNGMTVRVNRGQEVWEAEGYRLPRYGYLATGPGFLQVHCLSGEGEPVDVVECPDYRFYACPKHHDFGPVALTGAVAIRERGPGEAVLHEAAKLRGIAEVDLPKLFGRAVRFEGLTAGFLFGREMDRPLSALVKLKGDRLHFYAMPDPTVRYHVLRVKN</sequence>
<evidence type="ECO:0000313" key="2">
    <source>
        <dbReference type="Proteomes" id="UP000178606"/>
    </source>
</evidence>